<dbReference type="InterPro" id="IPR008599">
    <property type="entry name" value="Diacid_rec"/>
</dbReference>
<feature type="domain" description="Putative sugar diacid recognition" evidence="1">
    <location>
        <begin position="4"/>
        <end position="137"/>
    </location>
</feature>
<dbReference type="Proteomes" id="UP000321839">
    <property type="component" value="Unassembled WGS sequence"/>
</dbReference>
<gene>
    <name evidence="3" type="ORF">SCO02_18320</name>
</gene>
<accession>A0AB34AJ68</accession>
<dbReference type="RefSeq" id="WP_073344638.1">
    <property type="nucleotide sequence ID" value="NZ_BKAW01000008.1"/>
</dbReference>
<keyword evidence="4" id="KW-1185">Reference proteome</keyword>
<name>A0AB34AJ68_STAUR</name>
<protein>
    <submittedName>
        <fullName evidence="3">Carbohydrate diacid regulator</fullName>
    </submittedName>
</protein>
<dbReference type="InterPro" id="IPR051448">
    <property type="entry name" value="CdaR-like_regulators"/>
</dbReference>
<dbReference type="Pfam" id="PF05651">
    <property type="entry name" value="Diacid_rec"/>
    <property type="match status" value="1"/>
</dbReference>
<dbReference type="EMBL" id="BKAW01000008">
    <property type="protein sequence ID" value="GEQ03391.1"/>
    <property type="molecule type" value="Genomic_DNA"/>
</dbReference>
<dbReference type="Pfam" id="PF13556">
    <property type="entry name" value="HTH_30"/>
    <property type="match status" value="1"/>
</dbReference>
<dbReference type="InterPro" id="IPR025736">
    <property type="entry name" value="PucR_C-HTH_dom"/>
</dbReference>
<organism evidence="3 4">
    <name type="scientific">Staphylococcus ureilyticus</name>
    <name type="common">Staphylococcus cohnii subsp. urealyticus</name>
    <dbReference type="NCBI Taxonomy" id="94138"/>
    <lineage>
        <taxon>Bacteria</taxon>
        <taxon>Bacillati</taxon>
        <taxon>Bacillota</taxon>
        <taxon>Bacilli</taxon>
        <taxon>Bacillales</taxon>
        <taxon>Staphylococcaceae</taxon>
        <taxon>Staphylococcus</taxon>
        <taxon>Staphylococcus cohnii species complex</taxon>
    </lineage>
</organism>
<dbReference type="AlphaFoldDB" id="A0AB34AJ68"/>
<dbReference type="PANTHER" id="PTHR33744:SF16">
    <property type="entry name" value="CARBOHYDRATE DIACID REGULATOR"/>
    <property type="match status" value="1"/>
</dbReference>
<dbReference type="InterPro" id="IPR009057">
    <property type="entry name" value="Homeodomain-like_sf"/>
</dbReference>
<comment type="caution">
    <text evidence="3">The sequence shown here is derived from an EMBL/GenBank/DDBJ whole genome shotgun (WGS) entry which is preliminary data.</text>
</comment>
<dbReference type="PANTHER" id="PTHR33744">
    <property type="entry name" value="CARBOHYDRATE DIACID REGULATOR"/>
    <property type="match status" value="1"/>
</dbReference>
<reference evidence="3 4" key="1">
    <citation type="submission" date="2019-07" db="EMBL/GenBank/DDBJ databases">
        <title>Whole genome shotgun sequence of Staphylococcus cohnii subsp. urealyticus NBRC 109766.</title>
        <authorList>
            <person name="Hosoyama A."/>
            <person name="Uohara A."/>
            <person name="Ohji S."/>
            <person name="Ichikawa N."/>
        </authorList>
    </citation>
    <scope>NUCLEOTIDE SEQUENCE [LARGE SCALE GENOMIC DNA]</scope>
    <source>
        <strain evidence="3 4">NBRC 109766</strain>
    </source>
</reference>
<evidence type="ECO:0000313" key="3">
    <source>
        <dbReference type="EMBL" id="GEQ03391.1"/>
    </source>
</evidence>
<feature type="domain" description="PucR C-terminal helix-turn-helix" evidence="2">
    <location>
        <begin position="303"/>
        <end position="357"/>
    </location>
</feature>
<dbReference type="SUPFAM" id="SSF46689">
    <property type="entry name" value="Homeodomain-like"/>
    <property type="match status" value="1"/>
</dbReference>
<dbReference type="InterPro" id="IPR042070">
    <property type="entry name" value="PucR_C-HTH_sf"/>
</dbReference>
<evidence type="ECO:0000313" key="4">
    <source>
        <dbReference type="Proteomes" id="UP000321839"/>
    </source>
</evidence>
<evidence type="ECO:0000259" key="1">
    <source>
        <dbReference type="Pfam" id="PF05651"/>
    </source>
</evidence>
<dbReference type="Gene3D" id="1.10.10.2840">
    <property type="entry name" value="PucR C-terminal helix-turn-helix domain"/>
    <property type="match status" value="1"/>
</dbReference>
<evidence type="ECO:0000259" key="2">
    <source>
        <dbReference type="Pfam" id="PF13556"/>
    </source>
</evidence>
<sequence length="359" mass="41519">MDILTEEMATLIVNETAKRTKTNINIMNFNGVIIASFDKRRIGTLHEGAIEVLKQEKTVVINQKDSLHLKGTQAGINLPIIFQDNIVGVIGITGNPSQISHVADLVKMSTELLLYQNYFTYELEGQIRSQELFIEELLKSESSKSFIQYLMKQLNIDLLTYRKCIIIDIEKQIFSRNSIVRSLTSRIDARSFTIAFTNYNRIVILATAQSVQALDNKINHIYQIFQNLELNVQMASSLMFKRLKDFKNAYEECELVFMLAENGKVVTSFEDIEEKTLLYQIDKNIRERFKKRILSNVSQQSIDTLKSFFENDLNITQTAKKLYIHRNTLLYRLEKCEKETGLNPKKYSDAVKLQIAIWC</sequence>
<proteinExistence type="predicted"/>